<dbReference type="PANTHER" id="PTHR34001">
    <property type="entry name" value="BLL7405 PROTEIN"/>
    <property type="match status" value="1"/>
</dbReference>
<dbReference type="InterPro" id="IPR051692">
    <property type="entry name" value="OMP-like"/>
</dbReference>
<feature type="chain" id="PRO_5005504883" evidence="6">
    <location>
        <begin position="24"/>
        <end position="275"/>
    </location>
</feature>
<dbReference type="PANTHER" id="PTHR34001:SF3">
    <property type="entry name" value="BLL7405 PROTEIN"/>
    <property type="match status" value="1"/>
</dbReference>
<keyword evidence="3" id="KW-0472">Membrane</keyword>
<sequence>MGSVFKQLSLASCAIFISQAALAADLAMDLPAPVIEHIPEVPATGGWYLRGDIGYKIYQAPKGSFSDPVIGDLRFNRNKMNDTVVIGAGIGYKFNDYLRSDLTFDYEPSAKYRGYAPCNLCTGTDYSRETANIDVWTLMLNGYLDVGTWNGFTPYVGAGVGAAYVNVHDTKSFNPNGVNTSYDGSSGKWNFAWALMAGTSYAVTPNWDIDLGYRYKNLGEARSVQLNNVGTGQSRIKYKDLAAHEIRLGVRYNFDTAGPVNRPMLYSGNAVSARY</sequence>
<dbReference type="Pfam" id="PF13505">
    <property type="entry name" value="OMP_b-brl"/>
    <property type="match status" value="1"/>
</dbReference>
<evidence type="ECO:0000256" key="3">
    <source>
        <dbReference type="ARBA" id="ARBA00023136"/>
    </source>
</evidence>
<accession>A0A0K6I5Q5</accession>
<feature type="signal peptide" evidence="6">
    <location>
        <begin position="1"/>
        <end position="23"/>
    </location>
</feature>
<keyword evidence="9" id="KW-1185">Reference proteome</keyword>
<proteinExistence type="inferred from homology"/>
<evidence type="ECO:0000313" key="8">
    <source>
        <dbReference type="EMBL" id="CUA98592.1"/>
    </source>
</evidence>
<keyword evidence="4" id="KW-0998">Cell outer membrane</keyword>
<dbReference type="RefSeq" id="WP_055456391.1">
    <property type="nucleotide sequence ID" value="NZ_CYHE01000010.1"/>
</dbReference>
<name>A0A0K6I5Q5_9HYPH</name>
<dbReference type="SUPFAM" id="SSF56925">
    <property type="entry name" value="OMPA-like"/>
    <property type="match status" value="1"/>
</dbReference>
<gene>
    <name evidence="8" type="ORF">Ga0061067_11060</name>
</gene>
<dbReference type="GO" id="GO:0009279">
    <property type="term" value="C:cell outer membrane"/>
    <property type="evidence" value="ECO:0007669"/>
    <property type="project" value="UniProtKB-SubCell"/>
</dbReference>
<evidence type="ECO:0000259" key="7">
    <source>
        <dbReference type="Pfam" id="PF13505"/>
    </source>
</evidence>
<dbReference type="InterPro" id="IPR011250">
    <property type="entry name" value="OMP/PagP_B-barrel"/>
</dbReference>
<evidence type="ECO:0000256" key="5">
    <source>
        <dbReference type="ARBA" id="ARBA00038306"/>
    </source>
</evidence>
<dbReference type="Gene3D" id="2.40.160.20">
    <property type="match status" value="1"/>
</dbReference>
<dbReference type="AlphaFoldDB" id="A0A0K6I5Q5"/>
<protein>
    <submittedName>
        <fullName evidence="8">Opacity protein and related surface antigens</fullName>
    </submittedName>
</protein>
<evidence type="ECO:0000256" key="2">
    <source>
        <dbReference type="ARBA" id="ARBA00022729"/>
    </source>
</evidence>
<evidence type="ECO:0000256" key="4">
    <source>
        <dbReference type="ARBA" id="ARBA00023237"/>
    </source>
</evidence>
<feature type="domain" description="Outer membrane protein beta-barrel" evidence="7">
    <location>
        <begin position="44"/>
        <end position="254"/>
    </location>
</feature>
<dbReference type="Proteomes" id="UP000183900">
    <property type="component" value="Unassembled WGS sequence"/>
</dbReference>
<evidence type="ECO:0000256" key="1">
    <source>
        <dbReference type="ARBA" id="ARBA00004442"/>
    </source>
</evidence>
<dbReference type="EMBL" id="CYHE01000010">
    <property type="protein sequence ID" value="CUA98592.1"/>
    <property type="molecule type" value="Genomic_DNA"/>
</dbReference>
<reference evidence="9" key="1">
    <citation type="submission" date="2015-08" db="EMBL/GenBank/DDBJ databases">
        <authorList>
            <person name="Varghese N."/>
        </authorList>
    </citation>
    <scope>NUCLEOTIDE SEQUENCE [LARGE SCALE GENOMIC DNA]</scope>
    <source>
        <strain evidence="9">DSM 23407</strain>
    </source>
</reference>
<dbReference type="OrthoDB" id="9810784at2"/>
<organism evidence="8 9">
    <name type="scientific">Pannonibacter indicus</name>
    <dbReference type="NCBI Taxonomy" id="466044"/>
    <lineage>
        <taxon>Bacteria</taxon>
        <taxon>Pseudomonadati</taxon>
        <taxon>Pseudomonadota</taxon>
        <taxon>Alphaproteobacteria</taxon>
        <taxon>Hyphomicrobiales</taxon>
        <taxon>Stappiaceae</taxon>
        <taxon>Pannonibacter</taxon>
    </lineage>
</organism>
<comment type="subcellular location">
    <subcellularLocation>
        <location evidence="1">Cell outer membrane</location>
    </subcellularLocation>
</comment>
<comment type="similarity">
    <text evidence="5">Belongs to the Omp25/RopB family.</text>
</comment>
<dbReference type="InterPro" id="IPR027385">
    <property type="entry name" value="Beta-barrel_OMP"/>
</dbReference>
<evidence type="ECO:0000256" key="6">
    <source>
        <dbReference type="SAM" id="SignalP"/>
    </source>
</evidence>
<evidence type="ECO:0000313" key="9">
    <source>
        <dbReference type="Proteomes" id="UP000183900"/>
    </source>
</evidence>
<keyword evidence="2 6" id="KW-0732">Signal</keyword>